<dbReference type="InterPro" id="IPR023214">
    <property type="entry name" value="HAD_sf"/>
</dbReference>
<dbReference type="EMBL" id="MHTY01000025">
    <property type="protein sequence ID" value="OHA68470.1"/>
    <property type="molecule type" value="Genomic_DNA"/>
</dbReference>
<evidence type="ECO:0000313" key="2">
    <source>
        <dbReference type="Proteomes" id="UP000178529"/>
    </source>
</evidence>
<organism evidence="1 2">
    <name type="scientific">Candidatus Wildermuthbacteria bacterium RIFCSPHIGHO2_02_FULL_48_16</name>
    <dbReference type="NCBI Taxonomy" id="1802453"/>
    <lineage>
        <taxon>Bacteria</taxon>
        <taxon>Candidatus Wildermuthiibacteriota</taxon>
    </lineage>
</organism>
<dbReference type="InterPro" id="IPR036412">
    <property type="entry name" value="HAD-like_sf"/>
</dbReference>
<dbReference type="PANTHER" id="PTHR43434:SF1">
    <property type="entry name" value="PHOSPHOGLYCOLATE PHOSPHATASE"/>
    <property type="match status" value="1"/>
</dbReference>
<comment type="caution">
    <text evidence="1">The sequence shown here is derived from an EMBL/GenBank/DDBJ whole genome shotgun (WGS) entry which is preliminary data.</text>
</comment>
<evidence type="ECO:0000313" key="1">
    <source>
        <dbReference type="EMBL" id="OHA68470.1"/>
    </source>
</evidence>
<dbReference type="PANTHER" id="PTHR43434">
    <property type="entry name" value="PHOSPHOGLYCOLATE PHOSPHATASE"/>
    <property type="match status" value="1"/>
</dbReference>
<dbReference type="Gene3D" id="1.10.150.240">
    <property type="entry name" value="Putative phosphatase, domain 2"/>
    <property type="match status" value="1"/>
</dbReference>
<dbReference type="SUPFAM" id="SSF56784">
    <property type="entry name" value="HAD-like"/>
    <property type="match status" value="1"/>
</dbReference>
<accession>A0A1G2R6H9</accession>
<dbReference type="GO" id="GO:0005829">
    <property type="term" value="C:cytosol"/>
    <property type="evidence" value="ECO:0007669"/>
    <property type="project" value="TreeGrafter"/>
</dbReference>
<dbReference type="Pfam" id="PF13419">
    <property type="entry name" value="HAD_2"/>
    <property type="match status" value="1"/>
</dbReference>
<protein>
    <recommendedName>
        <fullName evidence="3">HAD family hydrolase</fullName>
    </recommendedName>
</protein>
<name>A0A1G2R6H9_9BACT</name>
<dbReference type="GO" id="GO:0008967">
    <property type="term" value="F:phosphoglycolate phosphatase activity"/>
    <property type="evidence" value="ECO:0007669"/>
    <property type="project" value="TreeGrafter"/>
</dbReference>
<dbReference type="AlphaFoldDB" id="A0A1G2R6H9"/>
<dbReference type="SFLD" id="SFLDS00003">
    <property type="entry name" value="Haloacid_Dehalogenase"/>
    <property type="match status" value="1"/>
</dbReference>
<reference evidence="1 2" key="1">
    <citation type="journal article" date="2016" name="Nat. Commun.">
        <title>Thousands of microbial genomes shed light on interconnected biogeochemical processes in an aquifer system.</title>
        <authorList>
            <person name="Anantharaman K."/>
            <person name="Brown C.T."/>
            <person name="Hug L.A."/>
            <person name="Sharon I."/>
            <person name="Castelle C.J."/>
            <person name="Probst A.J."/>
            <person name="Thomas B.C."/>
            <person name="Singh A."/>
            <person name="Wilkins M.J."/>
            <person name="Karaoz U."/>
            <person name="Brodie E.L."/>
            <person name="Williams K.H."/>
            <person name="Hubbard S.S."/>
            <person name="Banfield J.F."/>
        </authorList>
    </citation>
    <scope>NUCLEOTIDE SEQUENCE [LARGE SCALE GENOMIC DNA]</scope>
</reference>
<proteinExistence type="predicted"/>
<dbReference type="InterPro" id="IPR023198">
    <property type="entry name" value="PGP-like_dom2"/>
</dbReference>
<evidence type="ECO:0008006" key="3">
    <source>
        <dbReference type="Google" id="ProtNLM"/>
    </source>
</evidence>
<dbReference type="InterPro" id="IPR050155">
    <property type="entry name" value="HAD-like_hydrolase_sf"/>
</dbReference>
<dbReference type="SFLD" id="SFLDG01129">
    <property type="entry name" value="C1.5:_HAD__Beta-PGM__Phosphata"/>
    <property type="match status" value="1"/>
</dbReference>
<dbReference type="GO" id="GO:0006281">
    <property type="term" value="P:DNA repair"/>
    <property type="evidence" value="ECO:0007669"/>
    <property type="project" value="TreeGrafter"/>
</dbReference>
<dbReference type="Proteomes" id="UP000178529">
    <property type="component" value="Unassembled WGS sequence"/>
</dbReference>
<sequence length="206" mass="23049">MKNVVLFDFDGVIVDSFEMSYQVASEFHPGLTREAQKAFFEGNIYEEVERQTGKSITQDDDRAFFEKYIPQLMNLSPVAGISGTLENLKNFYALVVVSSTISSPIAEYLSKHNLVHYFDEIMGGELDRSKVKKIKMVLGKYATGPEQAVFVTDTLGDMREATKCGVRSIGVTWGFHERERLQKGNPAMIIETPQALPGAIQTVLQI</sequence>
<dbReference type="InterPro" id="IPR041492">
    <property type="entry name" value="HAD_2"/>
</dbReference>
<dbReference type="Gene3D" id="3.40.50.1000">
    <property type="entry name" value="HAD superfamily/HAD-like"/>
    <property type="match status" value="1"/>
</dbReference>
<gene>
    <name evidence="1" type="ORF">A3J68_01580</name>
</gene>